<dbReference type="Gene3D" id="1.25.40.10">
    <property type="entry name" value="Tetratricopeptide repeat domain"/>
    <property type="match status" value="9"/>
</dbReference>
<dbReference type="Pfam" id="PF01535">
    <property type="entry name" value="PPR"/>
    <property type="match status" value="7"/>
</dbReference>
<feature type="repeat" description="PPR" evidence="2">
    <location>
        <begin position="701"/>
        <end position="735"/>
    </location>
</feature>
<feature type="repeat" description="PPR" evidence="2">
    <location>
        <begin position="473"/>
        <end position="507"/>
    </location>
</feature>
<organism evidence="3 4">
    <name type="scientific">Ceratopteris richardii</name>
    <name type="common">Triangle waterfern</name>
    <dbReference type="NCBI Taxonomy" id="49495"/>
    <lineage>
        <taxon>Eukaryota</taxon>
        <taxon>Viridiplantae</taxon>
        <taxon>Streptophyta</taxon>
        <taxon>Embryophyta</taxon>
        <taxon>Tracheophyta</taxon>
        <taxon>Polypodiopsida</taxon>
        <taxon>Polypodiidae</taxon>
        <taxon>Polypodiales</taxon>
        <taxon>Pteridineae</taxon>
        <taxon>Pteridaceae</taxon>
        <taxon>Parkerioideae</taxon>
        <taxon>Ceratopteris</taxon>
    </lineage>
</organism>
<gene>
    <name evidence="3" type="ORF">KP509_18G062200</name>
</gene>
<dbReference type="PANTHER" id="PTHR47926">
    <property type="entry name" value="PENTATRICOPEPTIDE REPEAT-CONTAINING PROTEIN"/>
    <property type="match status" value="1"/>
</dbReference>
<feature type="repeat" description="PPR" evidence="2">
    <location>
        <begin position="812"/>
        <end position="846"/>
    </location>
</feature>
<sequence>MPAGLLQVVRSVGRRSLRTYANLEALPHRNTDVSCIRNNSTNFNAIFTVESLCKEGRVEDALTHLHYDATPLSLDGYIPILKACNIRRSLPVTLHLYTHLTSDVCGFFGVLGDYVVVALAKSGAIEDAYYTACLLPTRTVFSWTAMISACVERGCAHDALKLHGMMKEDGVEPNEYTYASLLKACGVLQDLQTGKQLHEDARKKGFTSVYFVGNTLVSMYTKCGAISDAVDAFVSLPESGVVAWNAMLSAFIEQGHAHNALKLYRTMRELKVVPNELSLVSALQACGILIEKGEGSAPEFSMLKVDCHRIVQALHSDARKMCFLSNAYVGTTLVCIYGKIGTIEEAENVFVTMPQCNRVSYNAMLLAYIEQGRGEEALQFYQHMQKERIDPDQHTFATVLKACYMVADEEVWYGMDGPHMKHVLEIAKAVYNDAQQTGFALDSYIGTSFLSVCGKCGAISEAEKVFGSFSHRNVVTWTAMLSAYLADGQAKKSLKLYKQMVDDGVNPDQQAFVLAIRACPALPEKNTIMTGDDHWIAVASLEIGKGLHADAQRKGLASDAFVVSSLVNMYGKVGSMLEAECVFCRFFQHSVVAWTAMLSAYVEQCQGIKALQLYSHMQEHGVIPDQKAFLAAAQACGSLIENDIGVVKSSALEITRALHEDVWKNGYASDPFIASSLLVAYGKCGSITEAENVFCGSVIQNIVSWSAMASSFVQQGDGVRALQLYRHMQEKQLTPDPLMVSICIQACRALTQKMLGEGSLMPMEIGRALHADACRQGLTTNIEVNKALMSLYGECGAIEEAENMFLGLPKGDRTFWDAMLSVYVGNGHGEKALLLFRQMQEEGVDPGSVSFVLALQACGILHKNVEVRGWSSKTFLSEMLQALHTDANMKGITSDMLASNTLLHMYGKLGTIVEAEEVFDTLPNCSISSWNAMFSAYVNQGLEVKALELFKKMQFQEVGLDDITVICILQVCSEAGHLALCHELHTAVMAADCDMNLSLTATLIHAYGRCACTVDGQAIFAGLSSPHLASWTACLRGHAGSGHLIESLMLFEELLHVGVKLDANIFTAVLAACSHAGFVVGGTESFMSIKSDHHLSPDVTHYGTMVDLLGRAGNFLWLEDLLSRIPLQIDPSIWSSLLGACRVHGYLELGKQAFYQAVQFHSKEGSAYVIMSNIMADDLEELAPVGNATCEAHP</sequence>
<dbReference type="Pfam" id="PF13041">
    <property type="entry name" value="PPR_2"/>
    <property type="match status" value="4"/>
</dbReference>
<evidence type="ECO:0000313" key="4">
    <source>
        <dbReference type="Proteomes" id="UP000825935"/>
    </source>
</evidence>
<feature type="repeat" description="PPR" evidence="2">
    <location>
        <begin position="240"/>
        <end position="274"/>
    </location>
</feature>
<comment type="caution">
    <text evidence="3">The sequence shown here is derived from an EMBL/GenBank/DDBJ whole genome shotgun (WGS) entry which is preliminary data.</text>
</comment>
<dbReference type="EMBL" id="CM035423">
    <property type="protein sequence ID" value="KAH7366076.1"/>
    <property type="molecule type" value="Genomic_DNA"/>
</dbReference>
<dbReference type="PROSITE" id="PS51375">
    <property type="entry name" value="PPR"/>
    <property type="match status" value="9"/>
</dbReference>
<name>A0A8T2SRP5_CERRI</name>
<evidence type="ECO:0000256" key="1">
    <source>
        <dbReference type="ARBA" id="ARBA00022737"/>
    </source>
</evidence>
<feature type="repeat" description="PPR" evidence="2">
    <location>
        <begin position="357"/>
        <end position="391"/>
    </location>
</feature>
<dbReference type="AlphaFoldDB" id="A0A8T2SRP5"/>
<dbReference type="OrthoDB" id="1964699at2759"/>
<protein>
    <recommendedName>
        <fullName evidence="5">Pentatricopeptide repeat-containing protein</fullName>
    </recommendedName>
</protein>
<keyword evidence="1" id="KW-0677">Repeat</keyword>
<evidence type="ECO:0008006" key="5">
    <source>
        <dbReference type="Google" id="ProtNLM"/>
    </source>
</evidence>
<accession>A0A8T2SRP5</accession>
<evidence type="ECO:0000256" key="2">
    <source>
        <dbReference type="PROSITE-ProRule" id="PRU00708"/>
    </source>
</evidence>
<evidence type="ECO:0000313" key="3">
    <source>
        <dbReference type="EMBL" id="KAH7366076.1"/>
    </source>
</evidence>
<dbReference type="OMA" id="YTHITIH"/>
<dbReference type="GO" id="GO:0009451">
    <property type="term" value="P:RNA modification"/>
    <property type="evidence" value="ECO:0007669"/>
    <property type="project" value="InterPro"/>
</dbReference>
<dbReference type="NCBIfam" id="TIGR00756">
    <property type="entry name" value="PPR"/>
    <property type="match status" value="8"/>
</dbReference>
<feature type="repeat" description="PPR" evidence="2">
    <location>
        <begin position="174"/>
        <end position="208"/>
    </location>
</feature>
<reference evidence="3" key="1">
    <citation type="submission" date="2021-08" db="EMBL/GenBank/DDBJ databases">
        <title>WGS assembly of Ceratopteris richardii.</title>
        <authorList>
            <person name="Marchant D.B."/>
            <person name="Chen G."/>
            <person name="Jenkins J."/>
            <person name="Shu S."/>
            <person name="Leebens-Mack J."/>
            <person name="Grimwood J."/>
            <person name="Schmutz J."/>
            <person name="Soltis P."/>
            <person name="Soltis D."/>
            <person name="Chen Z.-H."/>
        </authorList>
    </citation>
    <scope>NUCLEOTIDE SEQUENCE</scope>
    <source>
        <strain evidence="3">Whitten #5841</strain>
        <tissue evidence="3">Leaf</tissue>
    </source>
</reference>
<feature type="repeat" description="PPR" evidence="2">
    <location>
        <begin position="139"/>
        <end position="173"/>
    </location>
</feature>
<dbReference type="FunFam" id="1.25.40.10:FF:000344">
    <property type="entry name" value="Pentatricopeptide repeat-containing protein"/>
    <property type="match status" value="1"/>
</dbReference>
<dbReference type="GO" id="GO:0003723">
    <property type="term" value="F:RNA binding"/>
    <property type="evidence" value="ECO:0007669"/>
    <property type="project" value="InterPro"/>
</dbReference>
<dbReference type="InterPro" id="IPR011990">
    <property type="entry name" value="TPR-like_helical_dom_sf"/>
</dbReference>
<dbReference type="InterPro" id="IPR046960">
    <property type="entry name" value="PPR_At4g14850-like_plant"/>
</dbReference>
<feature type="repeat" description="PPR" evidence="2">
    <location>
        <begin position="926"/>
        <end position="960"/>
    </location>
</feature>
<dbReference type="Proteomes" id="UP000825935">
    <property type="component" value="Chromosome 18"/>
</dbReference>
<dbReference type="InterPro" id="IPR002885">
    <property type="entry name" value="PPR_rpt"/>
</dbReference>
<feature type="repeat" description="PPR" evidence="2">
    <location>
        <begin position="590"/>
        <end position="624"/>
    </location>
</feature>
<dbReference type="FunFam" id="1.25.40.10:FF:000158">
    <property type="entry name" value="pentatricopeptide repeat-containing protein At2g33680"/>
    <property type="match status" value="1"/>
</dbReference>
<dbReference type="FunFam" id="1.25.40.10:FF:000285">
    <property type="entry name" value="Pentatricopeptide repeat-containing protein, chloroplastic"/>
    <property type="match status" value="1"/>
</dbReference>
<keyword evidence="4" id="KW-1185">Reference proteome</keyword>
<dbReference type="GO" id="GO:0048731">
    <property type="term" value="P:system development"/>
    <property type="evidence" value="ECO:0007669"/>
    <property type="project" value="UniProtKB-ARBA"/>
</dbReference>
<proteinExistence type="predicted"/>